<reference evidence="2" key="1">
    <citation type="submission" date="2021-01" db="EMBL/GenBank/DDBJ databases">
        <title>Caligus Genome Assembly.</title>
        <authorList>
            <person name="Gallardo-Escarate C."/>
        </authorList>
    </citation>
    <scope>NUCLEOTIDE SEQUENCE [LARGE SCALE GENOMIC DNA]</scope>
</reference>
<accession>A0A7T8H1M9</accession>
<protein>
    <submittedName>
        <fullName evidence="1">Uncharacterized protein</fullName>
    </submittedName>
</protein>
<dbReference type="AlphaFoldDB" id="A0A7T8H1M9"/>
<organism evidence="1 2">
    <name type="scientific">Caligus rogercresseyi</name>
    <name type="common">Sea louse</name>
    <dbReference type="NCBI Taxonomy" id="217165"/>
    <lineage>
        <taxon>Eukaryota</taxon>
        <taxon>Metazoa</taxon>
        <taxon>Ecdysozoa</taxon>
        <taxon>Arthropoda</taxon>
        <taxon>Crustacea</taxon>
        <taxon>Multicrustacea</taxon>
        <taxon>Hexanauplia</taxon>
        <taxon>Copepoda</taxon>
        <taxon>Siphonostomatoida</taxon>
        <taxon>Caligidae</taxon>
        <taxon>Caligus</taxon>
    </lineage>
</organism>
<proteinExistence type="predicted"/>
<gene>
    <name evidence="1" type="ORF">FKW44_016374</name>
</gene>
<dbReference type="Proteomes" id="UP000595437">
    <property type="component" value="Chromosome 11"/>
</dbReference>
<sequence length="51" mass="5422">MVSRTLERAGRMQIGLYDAGSAVGLPLKTGSTFDILSAVGTVPEASHRFTR</sequence>
<name>A0A7T8H1M9_CALRO</name>
<dbReference type="EMBL" id="CP045900">
    <property type="protein sequence ID" value="QQP41879.1"/>
    <property type="molecule type" value="Genomic_DNA"/>
</dbReference>
<keyword evidence="2" id="KW-1185">Reference proteome</keyword>
<evidence type="ECO:0000313" key="1">
    <source>
        <dbReference type="EMBL" id="QQP41879.1"/>
    </source>
</evidence>
<evidence type="ECO:0000313" key="2">
    <source>
        <dbReference type="Proteomes" id="UP000595437"/>
    </source>
</evidence>